<dbReference type="SUPFAM" id="SSF48452">
    <property type="entry name" value="TPR-like"/>
    <property type="match status" value="1"/>
</dbReference>
<dbReference type="Gene3D" id="1.25.40.10">
    <property type="entry name" value="Tetratricopeptide repeat domain"/>
    <property type="match status" value="2"/>
</dbReference>
<reference evidence="3 4" key="1">
    <citation type="submission" date="2019-02" db="EMBL/GenBank/DDBJ databases">
        <title>Deep-cultivation of Planctomycetes and their phenomic and genomic characterization uncovers novel biology.</title>
        <authorList>
            <person name="Wiegand S."/>
            <person name="Jogler M."/>
            <person name="Boedeker C."/>
            <person name="Pinto D."/>
            <person name="Vollmers J."/>
            <person name="Rivas-Marin E."/>
            <person name="Kohn T."/>
            <person name="Peeters S.H."/>
            <person name="Heuer A."/>
            <person name="Rast P."/>
            <person name="Oberbeckmann S."/>
            <person name="Bunk B."/>
            <person name="Jeske O."/>
            <person name="Meyerdierks A."/>
            <person name="Storesund J.E."/>
            <person name="Kallscheuer N."/>
            <person name="Luecker S."/>
            <person name="Lage O.M."/>
            <person name="Pohl T."/>
            <person name="Merkel B.J."/>
            <person name="Hornburger P."/>
            <person name="Mueller R.-W."/>
            <person name="Bruemmer F."/>
            <person name="Labrenz M."/>
            <person name="Spormann A.M."/>
            <person name="Op den Camp H."/>
            <person name="Overmann J."/>
            <person name="Amann R."/>
            <person name="Jetten M.S.M."/>
            <person name="Mascher T."/>
            <person name="Medema M.H."/>
            <person name="Devos D.P."/>
            <person name="Kaster A.-K."/>
            <person name="Ovreas L."/>
            <person name="Rohde M."/>
            <person name="Galperin M.Y."/>
            <person name="Jogler C."/>
        </authorList>
    </citation>
    <scope>NUCLEOTIDE SEQUENCE [LARGE SCALE GENOMIC DNA]</scope>
    <source>
        <strain evidence="3 4">ElP</strain>
    </source>
</reference>
<feature type="region of interest" description="Disordered" evidence="1">
    <location>
        <begin position="409"/>
        <end position="448"/>
    </location>
</feature>
<protein>
    <submittedName>
        <fullName evidence="3">Tol-pal system protein YbgF</fullName>
    </submittedName>
</protein>
<dbReference type="InterPro" id="IPR011990">
    <property type="entry name" value="TPR-like_helical_dom_sf"/>
</dbReference>
<dbReference type="EMBL" id="CP036426">
    <property type="protein sequence ID" value="QDV36558.1"/>
    <property type="molecule type" value="Genomic_DNA"/>
</dbReference>
<feature type="chain" id="PRO_5021779572" evidence="2">
    <location>
        <begin position="24"/>
        <end position="448"/>
    </location>
</feature>
<accession>A0A518H6V7</accession>
<organism evidence="3 4">
    <name type="scientific">Tautonia plasticadhaerens</name>
    <dbReference type="NCBI Taxonomy" id="2527974"/>
    <lineage>
        <taxon>Bacteria</taxon>
        <taxon>Pseudomonadati</taxon>
        <taxon>Planctomycetota</taxon>
        <taxon>Planctomycetia</taxon>
        <taxon>Isosphaerales</taxon>
        <taxon>Isosphaeraceae</taxon>
        <taxon>Tautonia</taxon>
    </lineage>
</organism>
<feature type="signal peptide" evidence="2">
    <location>
        <begin position="1"/>
        <end position="23"/>
    </location>
</feature>
<evidence type="ECO:0000256" key="2">
    <source>
        <dbReference type="SAM" id="SignalP"/>
    </source>
</evidence>
<gene>
    <name evidence="3" type="ORF">ElP_44860</name>
</gene>
<keyword evidence="4" id="KW-1185">Reference proteome</keyword>
<sequence length="448" mass="48969" precursor="true">MSEPLNRSRALRALLGLLTMALASTGCQGGSSPGLRGALGSIPPFASKAPDEGESRTLLSRWIGEPRADGQVARTGGLVLRPDGWARKDDDAPGDDARAAEFEAAEQLYLQGDLDAAERAFARIARKERRSDGLTLFKDTMSSIPGLEDYDRRSSSWGMRALYYLGEIRFRKGNYVGAHDTFEELVKDYPGTPNLDDAVAREFEIAQIWLNQARPADDREPLPWHSRIKGGLPLIDSGGHAVAVLEHVRQNDPTGPLADDAVKLIADHYAASGDHETAAFYYDQLASDHPKSPMLHDALVSSVDSKINAYIGPEYDFSGLAEARETARRAMQLFPERRTSTEDGDDLYHTLDLIADQDAERDFKYGEYFRSAGYVISAEYYFGGIVQKWPKSPWAERAKAQLAELAEMPREESKPLKMMTQPGATDPFSQGISSGNSGSVGPGGGIGP</sequence>
<dbReference type="RefSeq" id="WP_145273018.1">
    <property type="nucleotide sequence ID" value="NZ_CP036426.1"/>
</dbReference>
<evidence type="ECO:0000313" key="3">
    <source>
        <dbReference type="EMBL" id="QDV36558.1"/>
    </source>
</evidence>
<keyword evidence="2" id="KW-0732">Signal</keyword>
<name>A0A518H6V7_9BACT</name>
<dbReference type="Pfam" id="PF13174">
    <property type="entry name" value="TPR_6"/>
    <property type="match status" value="1"/>
</dbReference>
<proteinExistence type="predicted"/>
<dbReference type="KEGG" id="tpla:ElP_44860"/>
<evidence type="ECO:0000313" key="4">
    <source>
        <dbReference type="Proteomes" id="UP000317835"/>
    </source>
</evidence>
<dbReference type="OrthoDB" id="274477at2"/>
<dbReference type="PROSITE" id="PS51257">
    <property type="entry name" value="PROKAR_LIPOPROTEIN"/>
    <property type="match status" value="1"/>
</dbReference>
<evidence type="ECO:0000256" key="1">
    <source>
        <dbReference type="SAM" id="MobiDB-lite"/>
    </source>
</evidence>
<dbReference type="Proteomes" id="UP000317835">
    <property type="component" value="Chromosome"/>
</dbReference>
<dbReference type="InterPro" id="IPR019734">
    <property type="entry name" value="TPR_rpt"/>
</dbReference>
<feature type="compositionally biased region" description="Gly residues" evidence="1">
    <location>
        <begin position="438"/>
        <end position="448"/>
    </location>
</feature>
<dbReference type="AlphaFoldDB" id="A0A518H6V7"/>